<reference evidence="4" key="1">
    <citation type="submission" date="2018-08" db="EMBL/GenBank/DDBJ databases">
        <title>Comparative Plastid Genomics of Synurophyceae: Evolutionary Evidence of Lateral Gene Transfer and Inverted Repeat Dynamics.</title>
        <authorList>
            <person name="Kim J.I."/>
            <person name="Shin H."/>
            <person name="Skaloud P."/>
            <person name="Jung J."/>
            <person name="Yoon H.S."/>
            <person name="Archibald J.M."/>
            <person name="Shin W."/>
        </authorList>
    </citation>
    <scope>NUCLEOTIDE SEQUENCE</scope>
    <source>
        <strain evidence="4">S114.C7</strain>
    </source>
</reference>
<dbReference type="GO" id="GO:0006412">
    <property type="term" value="P:translation"/>
    <property type="evidence" value="ECO:0007669"/>
    <property type="project" value="InterPro"/>
</dbReference>
<accession>A0A3G2QYQ0</accession>
<comment type="similarity">
    <text evidence="1">Belongs to the universal ribosomal protein uS8 family.</text>
</comment>
<organism evidence="4">
    <name type="scientific">Synura petersenii</name>
    <dbReference type="NCBI Taxonomy" id="52555"/>
    <lineage>
        <taxon>Eukaryota</taxon>
        <taxon>Sar</taxon>
        <taxon>Stramenopiles</taxon>
        <taxon>Ochrophyta</taxon>
        <taxon>Synurophyceae</taxon>
        <taxon>Synurales</taxon>
        <taxon>Mallomonadaceae</taxon>
        <taxon>Synura</taxon>
    </lineage>
</organism>
<gene>
    <name evidence="4" type="primary">rps8</name>
</gene>
<evidence type="ECO:0000256" key="1">
    <source>
        <dbReference type="ARBA" id="ARBA00006471"/>
    </source>
</evidence>
<dbReference type="SUPFAM" id="SSF56047">
    <property type="entry name" value="Ribosomal protein S8"/>
    <property type="match status" value="1"/>
</dbReference>
<dbReference type="Gene3D" id="3.30.1370.30">
    <property type="match status" value="1"/>
</dbReference>
<dbReference type="FunFam" id="3.30.1490.10:FF:000001">
    <property type="entry name" value="30S ribosomal protein S8"/>
    <property type="match status" value="1"/>
</dbReference>
<dbReference type="Gene3D" id="3.30.1490.10">
    <property type="match status" value="1"/>
</dbReference>
<name>A0A3G2QYQ0_9STRA</name>
<dbReference type="EMBL" id="MH795128">
    <property type="protein sequence ID" value="AYO28135.1"/>
    <property type="molecule type" value="Genomic_DNA"/>
</dbReference>
<dbReference type="InterPro" id="IPR035987">
    <property type="entry name" value="Ribosomal_uS8_sf"/>
</dbReference>
<dbReference type="GO" id="GO:0005840">
    <property type="term" value="C:ribosome"/>
    <property type="evidence" value="ECO:0007669"/>
    <property type="project" value="UniProtKB-KW"/>
</dbReference>
<dbReference type="InterPro" id="IPR000630">
    <property type="entry name" value="Ribosomal_uS8"/>
</dbReference>
<evidence type="ECO:0000313" key="4">
    <source>
        <dbReference type="EMBL" id="AYO28135.1"/>
    </source>
</evidence>
<dbReference type="Pfam" id="PF00410">
    <property type="entry name" value="Ribosomal_S8"/>
    <property type="match status" value="1"/>
</dbReference>
<dbReference type="GO" id="GO:1990904">
    <property type="term" value="C:ribonucleoprotein complex"/>
    <property type="evidence" value="ECO:0007669"/>
    <property type="project" value="UniProtKB-KW"/>
</dbReference>
<evidence type="ECO:0000256" key="2">
    <source>
        <dbReference type="ARBA" id="ARBA00022980"/>
    </source>
</evidence>
<proteinExistence type="inferred from homology"/>
<dbReference type="HAMAP" id="MF_01302_B">
    <property type="entry name" value="Ribosomal_uS8_B"/>
    <property type="match status" value="1"/>
</dbReference>
<dbReference type="AlphaFoldDB" id="A0A3G2QYQ0"/>
<dbReference type="NCBIfam" id="NF001109">
    <property type="entry name" value="PRK00136.1"/>
    <property type="match status" value="1"/>
</dbReference>
<dbReference type="PANTHER" id="PTHR11758">
    <property type="entry name" value="40S RIBOSOMAL PROTEIN S15A"/>
    <property type="match status" value="1"/>
</dbReference>
<evidence type="ECO:0000256" key="3">
    <source>
        <dbReference type="ARBA" id="ARBA00023274"/>
    </source>
</evidence>
<keyword evidence="2 4" id="KW-0689">Ribosomal protein</keyword>
<dbReference type="GO" id="GO:0003735">
    <property type="term" value="F:structural constituent of ribosome"/>
    <property type="evidence" value="ECO:0007669"/>
    <property type="project" value="InterPro"/>
</dbReference>
<geneLocation type="plastid" evidence="4"/>
<sequence>MTNDLVSDMLTRIRNACLARHNFARVRYSKVNLSILKVLQGEGYIKNFEIEEEEKTVKIFLKYKGWWIKKPLFSTIRRISKPGQRVFCGYKNFQKLIDVLKYQQGTAIISTSSGIMNHKKATQLKKGGEIICYIG</sequence>
<dbReference type="GO" id="GO:0005737">
    <property type="term" value="C:cytoplasm"/>
    <property type="evidence" value="ECO:0007669"/>
    <property type="project" value="UniProtKB-ARBA"/>
</dbReference>
<keyword evidence="4" id="KW-0934">Plastid</keyword>
<keyword evidence="3" id="KW-0687">Ribonucleoprotein</keyword>
<protein>
    <submittedName>
        <fullName evidence="4">Ribosomal protein S8</fullName>
    </submittedName>
</protein>